<feature type="domain" description="Barstar (barnase inhibitor)" evidence="2">
    <location>
        <begin position="21"/>
        <end position="107"/>
    </location>
</feature>
<dbReference type="SUPFAM" id="SSF52038">
    <property type="entry name" value="Barstar-related"/>
    <property type="match status" value="1"/>
</dbReference>
<dbReference type="Proteomes" id="UP001236507">
    <property type="component" value="Unassembled WGS sequence"/>
</dbReference>
<dbReference type="InterPro" id="IPR035905">
    <property type="entry name" value="Barstar-like_sf"/>
</dbReference>
<dbReference type="Pfam" id="PF01337">
    <property type="entry name" value="Barstar"/>
    <property type="match status" value="1"/>
</dbReference>
<dbReference type="RefSeq" id="WP_283343665.1">
    <property type="nucleotide sequence ID" value="NZ_JASHIF010000003.1"/>
</dbReference>
<dbReference type="EMBL" id="JASHIF010000003">
    <property type="protein sequence ID" value="MDI9858455.1"/>
    <property type="molecule type" value="Genomic_DNA"/>
</dbReference>
<evidence type="ECO:0000313" key="3">
    <source>
        <dbReference type="EMBL" id="MDI9858455.1"/>
    </source>
</evidence>
<evidence type="ECO:0000259" key="2">
    <source>
        <dbReference type="Pfam" id="PF01337"/>
    </source>
</evidence>
<reference evidence="3 4" key="1">
    <citation type="submission" date="2023-05" db="EMBL/GenBank/DDBJ databases">
        <title>Novel species of genus Flectobacillus isolated from stream in China.</title>
        <authorList>
            <person name="Lu H."/>
        </authorList>
    </citation>
    <scope>NUCLEOTIDE SEQUENCE [LARGE SCALE GENOMIC DNA]</scope>
    <source>
        <strain evidence="3 4">KCTC 42575</strain>
    </source>
</reference>
<keyword evidence="4" id="KW-1185">Reference proteome</keyword>
<evidence type="ECO:0000256" key="1">
    <source>
        <dbReference type="ARBA" id="ARBA00006845"/>
    </source>
</evidence>
<dbReference type="Gene3D" id="3.30.370.10">
    <property type="entry name" value="Barstar-like"/>
    <property type="match status" value="1"/>
</dbReference>
<comment type="caution">
    <text evidence="3">The sequence shown here is derived from an EMBL/GenBank/DDBJ whole genome shotgun (WGS) entry which is preliminary data.</text>
</comment>
<evidence type="ECO:0000313" key="4">
    <source>
        <dbReference type="Proteomes" id="UP001236507"/>
    </source>
</evidence>
<proteinExistence type="inferred from homology"/>
<organism evidence="3 4">
    <name type="scientific">Flectobacillus roseus</name>
    <dbReference type="NCBI Taxonomy" id="502259"/>
    <lineage>
        <taxon>Bacteria</taxon>
        <taxon>Pseudomonadati</taxon>
        <taxon>Bacteroidota</taxon>
        <taxon>Cytophagia</taxon>
        <taxon>Cytophagales</taxon>
        <taxon>Flectobacillaceae</taxon>
        <taxon>Flectobacillus</taxon>
    </lineage>
</organism>
<comment type="similarity">
    <text evidence="1">Belongs to the barstar family.</text>
</comment>
<protein>
    <submittedName>
        <fullName evidence="3">Barstar family protein</fullName>
    </submittedName>
</protein>
<accession>A0ABT6Y4G7</accession>
<dbReference type="InterPro" id="IPR000468">
    <property type="entry name" value="Barstar"/>
</dbReference>
<gene>
    <name evidence="3" type="ORF">QM524_04480</name>
</gene>
<sequence>MANFKILSELCVLVPNVSQVLVYVDGEENLTIEQFYTTISKQLQFPSDFGSNLDAFDEMLNDLSWLAQNEIFIVFRNYDDFLADENDELREILLTIMDDAAEEWKSDAGTKSLKILIEPSELGVDDLETIGISYEDEA</sequence>
<name>A0ABT6Y4G7_9BACT</name>